<sequence>MEYSLAVCSPGVRETKKFGNHCLSTSICVVSFTGKPISTISSWVCPCHESFNHDPDRSIPSQLVGPMLDPQPQQELLEATIIFLRPALEAHSISRLPDHLQKALEHWIGWPSTTSTSWGEARLALVPLGFRLFPPFPNDGSPWLGPPLSSLSSPELTPKWLGLPHDSSLDSWLDSSRINGSSGPEDSPSTSTESHELSTRSKYVTLSSESEENSAGHSYIPTPLAARTPPVAVGAPLDSSVSALLPTHCRGPALPNELRPKDGLLDAPVDPSAARTPPVFVRAPMNSPLPLRSPRHTLTSSSWRGLAVLARLAIFCAHLPGKLGGHSSSIGPGKGGFITQSSAFGLVADHFPTGTSSFLTERAFCLHQWKPSTPPAKTGYTSLPLVADPPTLTTNFFLHGAGRFPVPGFFNASSGGLLTTPTPTPFLFFTVGFISGRRSSHVQYAQKPGTRRTYVFEEGFHLNTKGGGKVQNCAEQQLVLVDGAKNRDKEFCHFIKVGPAEASCTFLKFLVASLLRLVGVTILSRIVGIIGEQLVDQLRDIFSKRRLEVLISTGSIAAQYEEVIVDPGSAILPDTTVAPGGDFLYVLSTSKGCHTPVKLEELEKHREFNNNKNTGIPMN</sequence>
<feature type="compositionally biased region" description="Polar residues" evidence="1">
    <location>
        <begin position="200"/>
        <end position="216"/>
    </location>
</feature>
<accession>A0A7R9CFE8</accession>
<gene>
    <name evidence="2" type="ORF">TCEB3V08_LOCUS2614</name>
</gene>
<feature type="compositionally biased region" description="Polar residues" evidence="1">
    <location>
        <begin position="177"/>
        <end position="192"/>
    </location>
</feature>
<name>A0A7R9CFE8_TIMCR</name>
<protein>
    <submittedName>
        <fullName evidence="2">Uncharacterized protein</fullName>
    </submittedName>
</protein>
<evidence type="ECO:0000313" key="2">
    <source>
        <dbReference type="EMBL" id="CAD7394697.1"/>
    </source>
</evidence>
<reference evidence="2" key="1">
    <citation type="submission" date="2020-11" db="EMBL/GenBank/DDBJ databases">
        <authorList>
            <person name="Tran Van P."/>
        </authorList>
    </citation>
    <scope>NUCLEOTIDE SEQUENCE</scope>
</reference>
<proteinExistence type="predicted"/>
<evidence type="ECO:0000256" key="1">
    <source>
        <dbReference type="SAM" id="MobiDB-lite"/>
    </source>
</evidence>
<organism evidence="2">
    <name type="scientific">Timema cristinae</name>
    <name type="common">Walking stick</name>
    <dbReference type="NCBI Taxonomy" id="61476"/>
    <lineage>
        <taxon>Eukaryota</taxon>
        <taxon>Metazoa</taxon>
        <taxon>Ecdysozoa</taxon>
        <taxon>Arthropoda</taxon>
        <taxon>Hexapoda</taxon>
        <taxon>Insecta</taxon>
        <taxon>Pterygota</taxon>
        <taxon>Neoptera</taxon>
        <taxon>Polyneoptera</taxon>
        <taxon>Phasmatodea</taxon>
        <taxon>Timematodea</taxon>
        <taxon>Timematoidea</taxon>
        <taxon>Timematidae</taxon>
        <taxon>Timema</taxon>
    </lineage>
</organism>
<dbReference type="EMBL" id="OC317044">
    <property type="protein sequence ID" value="CAD7394697.1"/>
    <property type="molecule type" value="Genomic_DNA"/>
</dbReference>
<dbReference type="AlphaFoldDB" id="A0A7R9CFE8"/>
<feature type="region of interest" description="Disordered" evidence="1">
    <location>
        <begin position="174"/>
        <end position="222"/>
    </location>
</feature>